<organism evidence="1 2">
    <name type="scientific">Eumeta variegata</name>
    <name type="common">Bagworm moth</name>
    <name type="synonym">Eumeta japonica</name>
    <dbReference type="NCBI Taxonomy" id="151549"/>
    <lineage>
        <taxon>Eukaryota</taxon>
        <taxon>Metazoa</taxon>
        <taxon>Ecdysozoa</taxon>
        <taxon>Arthropoda</taxon>
        <taxon>Hexapoda</taxon>
        <taxon>Insecta</taxon>
        <taxon>Pterygota</taxon>
        <taxon>Neoptera</taxon>
        <taxon>Endopterygota</taxon>
        <taxon>Lepidoptera</taxon>
        <taxon>Glossata</taxon>
        <taxon>Ditrysia</taxon>
        <taxon>Tineoidea</taxon>
        <taxon>Psychidae</taxon>
        <taxon>Oiketicinae</taxon>
        <taxon>Eumeta</taxon>
    </lineage>
</organism>
<gene>
    <name evidence="1" type="ORF">EVAR_80078_1</name>
</gene>
<sequence>MNTSKEVPKSIAETPTEQQLKCLIRRGGCGMARRALVGKRRLAPASGGSNVRDQRSLCIARNASKKL</sequence>
<dbReference type="Proteomes" id="UP000299102">
    <property type="component" value="Unassembled WGS sequence"/>
</dbReference>
<reference evidence="1 2" key="1">
    <citation type="journal article" date="2019" name="Commun. Biol.">
        <title>The bagworm genome reveals a unique fibroin gene that provides high tensile strength.</title>
        <authorList>
            <person name="Kono N."/>
            <person name="Nakamura H."/>
            <person name="Ohtoshi R."/>
            <person name="Tomita M."/>
            <person name="Numata K."/>
            <person name="Arakawa K."/>
        </authorList>
    </citation>
    <scope>NUCLEOTIDE SEQUENCE [LARGE SCALE GENOMIC DNA]</scope>
</reference>
<accession>A0A4C1UCP8</accession>
<evidence type="ECO:0000313" key="1">
    <source>
        <dbReference type="EMBL" id="GBP24225.1"/>
    </source>
</evidence>
<proteinExistence type="predicted"/>
<name>A0A4C1UCP8_EUMVA</name>
<dbReference type="AlphaFoldDB" id="A0A4C1UCP8"/>
<comment type="caution">
    <text evidence="1">The sequence shown here is derived from an EMBL/GenBank/DDBJ whole genome shotgun (WGS) entry which is preliminary data.</text>
</comment>
<protein>
    <submittedName>
        <fullName evidence="1">Uncharacterized protein</fullName>
    </submittedName>
</protein>
<evidence type="ECO:0000313" key="2">
    <source>
        <dbReference type="Proteomes" id="UP000299102"/>
    </source>
</evidence>
<dbReference type="EMBL" id="BGZK01000159">
    <property type="protein sequence ID" value="GBP24225.1"/>
    <property type="molecule type" value="Genomic_DNA"/>
</dbReference>
<keyword evidence="2" id="KW-1185">Reference proteome</keyword>